<dbReference type="Proteomes" id="UP001202134">
    <property type="component" value="Unassembled WGS sequence"/>
</dbReference>
<dbReference type="PRINTS" id="PR00455">
    <property type="entry name" value="HTHTETR"/>
</dbReference>
<keyword evidence="3" id="KW-0804">Transcription</keyword>
<reference evidence="6 7" key="1">
    <citation type="submission" date="2022-01" db="EMBL/GenBank/DDBJ databases">
        <title>Whole genome-based taxonomy of the Shewanellaceae.</title>
        <authorList>
            <person name="Martin-Rodriguez A.J."/>
        </authorList>
    </citation>
    <scope>NUCLEOTIDE SEQUENCE [LARGE SCALE GENOMIC DNA]</scope>
    <source>
        <strain evidence="6 7">DSM 24955</strain>
    </source>
</reference>
<dbReference type="SUPFAM" id="SSF46689">
    <property type="entry name" value="Homeodomain-like"/>
    <property type="match status" value="1"/>
</dbReference>
<evidence type="ECO:0000313" key="7">
    <source>
        <dbReference type="Proteomes" id="UP001202134"/>
    </source>
</evidence>
<evidence type="ECO:0000313" key="6">
    <source>
        <dbReference type="EMBL" id="MCL1045106.1"/>
    </source>
</evidence>
<protein>
    <submittedName>
        <fullName evidence="6">TetR/AcrR family transcriptional regulator</fullName>
    </submittedName>
</protein>
<accession>A0ABT0KMN4</accession>
<sequence>MNEKQYHHGDLKASLIEAANIVLVRDGATRLSLRGIAAEVGVSHMAPYAHFKNKNELIKSVIESGFQQMENAMLDCQKKLTPSNPNLAGELILAYGVSYIEFALANPQLYRLMIGESHQSPIVHSQNKNETEIAEKPILGINSDKEYTKRINRPFDLLRDAFAMKVNEPLIAKTQALGAWSMVHGLSALLTEGSIQIPESMSLKQFLATASSMSFNAEPSQENK</sequence>
<dbReference type="Pfam" id="PF13305">
    <property type="entry name" value="TetR_C_33"/>
    <property type="match status" value="1"/>
</dbReference>
<organism evidence="6 7">
    <name type="scientific">Shewanella electrodiphila</name>
    <dbReference type="NCBI Taxonomy" id="934143"/>
    <lineage>
        <taxon>Bacteria</taxon>
        <taxon>Pseudomonadati</taxon>
        <taxon>Pseudomonadota</taxon>
        <taxon>Gammaproteobacteria</taxon>
        <taxon>Alteromonadales</taxon>
        <taxon>Shewanellaceae</taxon>
        <taxon>Shewanella</taxon>
    </lineage>
</organism>
<name>A0ABT0KMN4_9GAMM</name>
<dbReference type="InterPro" id="IPR001647">
    <property type="entry name" value="HTH_TetR"/>
</dbReference>
<keyword evidence="2 4" id="KW-0238">DNA-binding</keyword>
<dbReference type="InterPro" id="IPR009057">
    <property type="entry name" value="Homeodomain-like_sf"/>
</dbReference>
<dbReference type="RefSeq" id="WP_248955281.1">
    <property type="nucleotide sequence ID" value="NZ_JAKIKU010000003.1"/>
</dbReference>
<evidence type="ECO:0000256" key="3">
    <source>
        <dbReference type="ARBA" id="ARBA00023163"/>
    </source>
</evidence>
<evidence type="ECO:0000259" key="5">
    <source>
        <dbReference type="PROSITE" id="PS50977"/>
    </source>
</evidence>
<proteinExistence type="predicted"/>
<keyword evidence="1" id="KW-0805">Transcription regulation</keyword>
<dbReference type="SUPFAM" id="SSF48498">
    <property type="entry name" value="Tetracyclin repressor-like, C-terminal domain"/>
    <property type="match status" value="1"/>
</dbReference>
<feature type="DNA-binding region" description="H-T-H motif" evidence="4">
    <location>
        <begin position="32"/>
        <end position="51"/>
    </location>
</feature>
<dbReference type="InterPro" id="IPR036271">
    <property type="entry name" value="Tet_transcr_reg_TetR-rel_C_sf"/>
</dbReference>
<evidence type="ECO:0000256" key="4">
    <source>
        <dbReference type="PROSITE-ProRule" id="PRU00335"/>
    </source>
</evidence>
<feature type="domain" description="HTH tetR-type" evidence="5">
    <location>
        <begin position="9"/>
        <end position="69"/>
    </location>
</feature>
<gene>
    <name evidence="6" type="ORF">L2737_07165</name>
</gene>
<dbReference type="EMBL" id="JAKIKU010000003">
    <property type="protein sequence ID" value="MCL1045106.1"/>
    <property type="molecule type" value="Genomic_DNA"/>
</dbReference>
<keyword evidence="7" id="KW-1185">Reference proteome</keyword>
<dbReference type="Gene3D" id="1.10.357.10">
    <property type="entry name" value="Tetracycline Repressor, domain 2"/>
    <property type="match status" value="1"/>
</dbReference>
<dbReference type="Pfam" id="PF00440">
    <property type="entry name" value="TetR_N"/>
    <property type="match status" value="1"/>
</dbReference>
<evidence type="ECO:0000256" key="1">
    <source>
        <dbReference type="ARBA" id="ARBA00023015"/>
    </source>
</evidence>
<dbReference type="PROSITE" id="PS50977">
    <property type="entry name" value="HTH_TETR_2"/>
    <property type="match status" value="1"/>
</dbReference>
<comment type="caution">
    <text evidence="6">The sequence shown here is derived from an EMBL/GenBank/DDBJ whole genome shotgun (WGS) entry which is preliminary data.</text>
</comment>
<evidence type="ECO:0000256" key="2">
    <source>
        <dbReference type="ARBA" id="ARBA00023125"/>
    </source>
</evidence>
<dbReference type="InterPro" id="IPR025996">
    <property type="entry name" value="MT1864/Rv1816-like_C"/>
</dbReference>